<dbReference type="EMBL" id="SNYJ01000017">
    <property type="protein sequence ID" value="TDQ36598.1"/>
    <property type="molecule type" value="Genomic_DNA"/>
</dbReference>
<reference evidence="2 3" key="1">
    <citation type="submission" date="2019-03" db="EMBL/GenBank/DDBJ databases">
        <title>Genomic Encyclopedia of Type Strains, Phase IV (KMG-IV): sequencing the most valuable type-strain genomes for metagenomic binning, comparative biology and taxonomic classification.</title>
        <authorList>
            <person name="Goeker M."/>
        </authorList>
    </citation>
    <scope>NUCLEOTIDE SEQUENCE [LARGE SCALE GENOMIC DNA]</scope>
    <source>
        <strain evidence="2 3">DSM 28697</strain>
    </source>
</reference>
<dbReference type="Proteomes" id="UP000295632">
    <property type="component" value="Unassembled WGS sequence"/>
</dbReference>
<keyword evidence="3" id="KW-1185">Reference proteome</keyword>
<feature type="signal peptide" evidence="1">
    <location>
        <begin position="1"/>
        <end position="33"/>
    </location>
</feature>
<dbReference type="OrthoDB" id="2820357at2"/>
<proteinExistence type="predicted"/>
<protein>
    <submittedName>
        <fullName evidence="2">Uncharacterized protein</fullName>
    </submittedName>
</protein>
<evidence type="ECO:0000313" key="3">
    <source>
        <dbReference type="Proteomes" id="UP000295632"/>
    </source>
</evidence>
<sequence>MKKKTTVKRWLSYGTPITLGAALLVGSGFSASASTSGYEIYKQALKANSTLDSVTANVQVSVTDNGAQEMAVDADVKLDKANKEVSGTLQLASAGNEAQTLQAFRQNEEMYVGNPSKALYYHIISSDDEGEDDAWEAHAKGPHPQAEKVIDALVGDVKDQVKAVQQEDGSTKLELDLSGNEIPAIVRTVAPIVIQHDADEKGDSFGPPWAERGEQHEDSPLKELFQPLDKPDMPELTNNVRLASIELDATVDAAGHLQNQTVEVTVTGEDETGEAHELTITMEASFSAFNNTTPDQLSLDEIDVQQVDIDKHDKGFDRR</sequence>
<organism evidence="2 3">
    <name type="scientific">Aureibacillus halotolerans</name>
    <dbReference type="NCBI Taxonomy" id="1508390"/>
    <lineage>
        <taxon>Bacteria</taxon>
        <taxon>Bacillati</taxon>
        <taxon>Bacillota</taxon>
        <taxon>Bacilli</taxon>
        <taxon>Bacillales</taxon>
        <taxon>Bacillaceae</taxon>
        <taxon>Aureibacillus</taxon>
    </lineage>
</organism>
<accession>A0A4R6TSJ2</accession>
<dbReference type="AlphaFoldDB" id="A0A4R6TSJ2"/>
<feature type="chain" id="PRO_5020766099" evidence="1">
    <location>
        <begin position="34"/>
        <end position="319"/>
    </location>
</feature>
<evidence type="ECO:0000256" key="1">
    <source>
        <dbReference type="SAM" id="SignalP"/>
    </source>
</evidence>
<evidence type="ECO:0000313" key="2">
    <source>
        <dbReference type="EMBL" id="TDQ36598.1"/>
    </source>
</evidence>
<dbReference type="RefSeq" id="WP_133581635.1">
    <property type="nucleotide sequence ID" value="NZ_SNYJ01000017.1"/>
</dbReference>
<keyword evidence="1" id="KW-0732">Signal</keyword>
<name>A0A4R6TSJ2_9BACI</name>
<comment type="caution">
    <text evidence="2">The sequence shown here is derived from an EMBL/GenBank/DDBJ whole genome shotgun (WGS) entry which is preliminary data.</text>
</comment>
<gene>
    <name evidence="2" type="ORF">EV213_11762</name>
</gene>